<evidence type="ECO:0008006" key="5">
    <source>
        <dbReference type="Google" id="ProtNLM"/>
    </source>
</evidence>
<keyword evidence="4" id="KW-1185">Reference proteome</keyword>
<dbReference type="Gene3D" id="1.10.2080.10">
    <property type="entry name" value="Insect odorant-binding protein A10/Ejaculatory bulb-specific protein 3"/>
    <property type="match status" value="2"/>
</dbReference>
<evidence type="ECO:0000313" key="4">
    <source>
        <dbReference type="Proteomes" id="UP001562425"/>
    </source>
</evidence>
<sequence length="274" mass="31161">MKLYIVVALALIAAVAAQDKYTTKYDGIDLDEILKSDRLFNNYFKCLMDQGRCTPDGKELKRLLPDALNTNCSKCSEKQKQGTEKVVNYLIDNRPSQWKTLQEKYDPDNTYRTKYRVEAKKFGITAAVNGAEYDTKYDNVDLDEIFRSTRLLNNYMNCLKKLGPCTPEGKELKENLPDALANDCAKCSDKQKAGASKVIHFIVENRRDDFAALEKLYDPSGEFRRKYLDEQMHFRLHREEGGSAAAEEKSPPSESEATTEEAAQDHGQSAEGRR</sequence>
<dbReference type="AlphaFoldDB" id="A0ABD1DKA9"/>
<proteinExistence type="predicted"/>
<dbReference type="InterPro" id="IPR005055">
    <property type="entry name" value="A10/PebIII"/>
</dbReference>
<dbReference type="Proteomes" id="UP001562425">
    <property type="component" value="Unassembled WGS sequence"/>
</dbReference>
<dbReference type="EMBL" id="JBEHCU010005392">
    <property type="protein sequence ID" value="KAL1399992.1"/>
    <property type="molecule type" value="Genomic_DNA"/>
</dbReference>
<feature type="compositionally biased region" description="Basic and acidic residues" evidence="1">
    <location>
        <begin position="234"/>
        <end position="251"/>
    </location>
</feature>
<evidence type="ECO:0000256" key="2">
    <source>
        <dbReference type="SAM" id="SignalP"/>
    </source>
</evidence>
<feature type="region of interest" description="Disordered" evidence="1">
    <location>
        <begin position="234"/>
        <end position="274"/>
    </location>
</feature>
<dbReference type="InterPro" id="IPR036682">
    <property type="entry name" value="OS_D_A10/PebIII_sf"/>
</dbReference>
<evidence type="ECO:0000256" key="1">
    <source>
        <dbReference type="SAM" id="MobiDB-lite"/>
    </source>
</evidence>
<dbReference type="SUPFAM" id="SSF100910">
    <property type="entry name" value="Chemosensory protein Csp2"/>
    <property type="match status" value="2"/>
</dbReference>
<dbReference type="PANTHER" id="PTHR11257">
    <property type="entry name" value="CHEMOSENSORY PROTEIN-RELATED"/>
    <property type="match status" value="1"/>
</dbReference>
<gene>
    <name evidence="3" type="ORF">pipiens_002141</name>
</gene>
<accession>A0ABD1DKA9</accession>
<keyword evidence="2" id="KW-0732">Signal</keyword>
<comment type="caution">
    <text evidence="3">The sequence shown here is derived from an EMBL/GenBank/DDBJ whole genome shotgun (WGS) entry which is preliminary data.</text>
</comment>
<reference evidence="3 4" key="1">
    <citation type="submission" date="2024-05" db="EMBL/GenBank/DDBJ databases">
        <title>Culex pipiens pipiens assembly and annotation.</title>
        <authorList>
            <person name="Alout H."/>
            <person name="Durand T."/>
        </authorList>
    </citation>
    <scope>NUCLEOTIDE SEQUENCE [LARGE SCALE GENOMIC DNA]</scope>
    <source>
        <strain evidence="3">HA-2024</strain>
        <tissue evidence="3">Whole body</tissue>
    </source>
</reference>
<name>A0ABD1DKA9_CULPP</name>
<evidence type="ECO:0000313" key="3">
    <source>
        <dbReference type="EMBL" id="KAL1399992.1"/>
    </source>
</evidence>
<feature type="signal peptide" evidence="2">
    <location>
        <begin position="1"/>
        <end position="17"/>
    </location>
</feature>
<dbReference type="Pfam" id="PF03392">
    <property type="entry name" value="OS-D"/>
    <property type="match status" value="2"/>
</dbReference>
<organism evidence="3 4">
    <name type="scientific">Culex pipiens pipiens</name>
    <name type="common">Northern house mosquito</name>
    <dbReference type="NCBI Taxonomy" id="38569"/>
    <lineage>
        <taxon>Eukaryota</taxon>
        <taxon>Metazoa</taxon>
        <taxon>Ecdysozoa</taxon>
        <taxon>Arthropoda</taxon>
        <taxon>Hexapoda</taxon>
        <taxon>Insecta</taxon>
        <taxon>Pterygota</taxon>
        <taxon>Neoptera</taxon>
        <taxon>Endopterygota</taxon>
        <taxon>Diptera</taxon>
        <taxon>Nematocera</taxon>
        <taxon>Culicoidea</taxon>
        <taxon>Culicidae</taxon>
        <taxon>Culicinae</taxon>
        <taxon>Culicini</taxon>
        <taxon>Culex</taxon>
        <taxon>Culex</taxon>
    </lineage>
</organism>
<protein>
    <recommendedName>
        <fullName evidence="5">Chemosensory protein</fullName>
    </recommendedName>
</protein>
<dbReference type="PANTHER" id="PTHR11257:SF12">
    <property type="entry name" value="EJACULATORY BULB-SPECIFIC PROTEIN 3-RELATED"/>
    <property type="match status" value="1"/>
</dbReference>
<feature type="chain" id="PRO_5044840542" description="Chemosensory protein" evidence="2">
    <location>
        <begin position="18"/>
        <end position="274"/>
    </location>
</feature>